<dbReference type="AlphaFoldDB" id="A0A3D4VCU4"/>
<dbReference type="EMBL" id="DPIY01000012">
    <property type="protein sequence ID" value="HCT58915.1"/>
    <property type="molecule type" value="Genomic_DNA"/>
</dbReference>
<dbReference type="Proteomes" id="UP000264071">
    <property type="component" value="Unassembled WGS sequence"/>
</dbReference>
<gene>
    <name evidence="1" type="ORF">DGD08_17070</name>
</gene>
<protein>
    <submittedName>
        <fullName evidence="1">Uncharacterized protein</fullName>
    </submittedName>
</protein>
<name>A0A3D4VCU4_9BACT</name>
<accession>A0A3D4VCU4</accession>
<evidence type="ECO:0000313" key="1">
    <source>
        <dbReference type="EMBL" id="HCT58915.1"/>
    </source>
</evidence>
<comment type="caution">
    <text evidence="1">The sequence shown here is derived from an EMBL/GenBank/DDBJ whole genome shotgun (WGS) entry which is preliminary data.</text>
</comment>
<sequence length="84" mass="9706">MDGGLWLHRHVWLGRQLVHLVSVDRTLLEAFGRDCGLLLERLQYKPLKDPRTTIRREAWHWDLGGPVYPPHDPRIIVGESASSD</sequence>
<reference evidence="1 2" key="1">
    <citation type="journal article" date="2018" name="Nat. Biotechnol.">
        <title>A standardized bacterial taxonomy based on genome phylogeny substantially revises the tree of life.</title>
        <authorList>
            <person name="Parks D.H."/>
            <person name="Chuvochina M."/>
            <person name="Waite D.W."/>
            <person name="Rinke C."/>
            <person name="Skarshewski A."/>
            <person name="Chaumeil P.A."/>
            <person name="Hugenholtz P."/>
        </authorList>
    </citation>
    <scope>NUCLEOTIDE SEQUENCE [LARGE SCALE GENOMIC DNA]</scope>
    <source>
        <strain evidence="1">UBA8844</strain>
    </source>
</reference>
<evidence type="ECO:0000313" key="2">
    <source>
        <dbReference type="Proteomes" id="UP000264071"/>
    </source>
</evidence>
<proteinExistence type="predicted"/>
<organism evidence="1 2">
    <name type="scientific">Gemmatimonas aurantiaca</name>
    <dbReference type="NCBI Taxonomy" id="173480"/>
    <lineage>
        <taxon>Bacteria</taxon>
        <taxon>Pseudomonadati</taxon>
        <taxon>Gemmatimonadota</taxon>
        <taxon>Gemmatimonadia</taxon>
        <taxon>Gemmatimonadales</taxon>
        <taxon>Gemmatimonadaceae</taxon>
        <taxon>Gemmatimonas</taxon>
    </lineage>
</organism>